<gene>
    <name evidence="2" type="ORF">J2S43_001452</name>
</gene>
<accession>A0ABT9MNH2</accession>
<evidence type="ECO:0000313" key="3">
    <source>
        <dbReference type="Proteomes" id="UP001240984"/>
    </source>
</evidence>
<proteinExistence type="predicted"/>
<protein>
    <recommendedName>
        <fullName evidence="1">Helix-turn-helix domain-containing protein</fullName>
    </recommendedName>
</protein>
<dbReference type="Proteomes" id="UP001240984">
    <property type="component" value="Unassembled WGS sequence"/>
</dbReference>
<feature type="domain" description="Helix-turn-helix" evidence="1">
    <location>
        <begin position="33"/>
        <end position="78"/>
    </location>
</feature>
<dbReference type="Pfam" id="PF12728">
    <property type="entry name" value="HTH_17"/>
    <property type="match status" value="1"/>
</dbReference>
<comment type="caution">
    <text evidence="2">The sequence shown here is derived from an EMBL/GenBank/DDBJ whole genome shotgun (WGS) entry which is preliminary data.</text>
</comment>
<organism evidence="2 3">
    <name type="scientific">Catenuloplanes nepalensis</name>
    <dbReference type="NCBI Taxonomy" id="587533"/>
    <lineage>
        <taxon>Bacteria</taxon>
        <taxon>Bacillati</taxon>
        <taxon>Actinomycetota</taxon>
        <taxon>Actinomycetes</taxon>
        <taxon>Micromonosporales</taxon>
        <taxon>Micromonosporaceae</taxon>
        <taxon>Catenuloplanes</taxon>
    </lineage>
</organism>
<name>A0ABT9MNH2_9ACTN</name>
<evidence type="ECO:0000259" key="1">
    <source>
        <dbReference type="Pfam" id="PF12728"/>
    </source>
</evidence>
<dbReference type="EMBL" id="JAUSRA010000001">
    <property type="protein sequence ID" value="MDP9792940.1"/>
    <property type="molecule type" value="Genomic_DNA"/>
</dbReference>
<evidence type="ECO:0000313" key="2">
    <source>
        <dbReference type="EMBL" id="MDP9792940.1"/>
    </source>
</evidence>
<keyword evidence="3" id="KW-1185">Reference proteome</keyword>
<dbReference type="InterPro" id="IPR041657">
    <property type="entry name" value="HTH_17"/>
</dbReference>
<reference evidence="2 3" key="1">
    <citation type="submission" date="2023-07" db="EMBL/GenBank/DDBJ databases">
        <title>Sequencing the genomes of 1000 actinobacteria strains.</title>
        <authorList>
            <person name="Klenk H.-P."/>
        </authorList>
    </citation>
    <scope>NUCLEOTIDE SEQUENCE [LARGE SCALE GENOMIC DNA]</scope>
    <source>
        <strain evidence="2 3">DSM 44710</strain>
    </source>
</reference>
<sequence>MNTTVQGAGGTTRPRSRVWTIDAVRDLGSTTDVETAGAILGIGRSKSYQLAKSGEFPVHLLRIGRRYRVPVPSILELLGTA</sequence>